<comment type="caution">
    <text evidence="2">The sequence shown here is derived from an EMBL/GenBank/DDBJ whole genome shotgun (WGS) entry which is preliminary data.</text>
</comment>
<dbReference type="Proteomes" id="UP001642483">
    <property type="component" value="Unassembled WGS sequence"/>
</dbReference>
<feature type="region of interest" description="Disordered" evidence="1">
    <location>
        <begin position="1"/>
        <end position="73"/>
    </location>
</feature>
<protein>
    <submittedName>
        <fullName evidence="2">Uncharacterized protein</fullName>
    </submittedName>
</protein>
<feature type="compositionally biased region" description="Basic and acidic residues" evidence="1">
    <location>
        <begin position="118"/>
        <end position="133"/>
    </location>
</feature>
<organism evidence="2 3">
    <name type="scientific">Clavelina lepadiformis</name>
    <name type="common">Light-bulb sea squirt</name>
    <name type="synonym">Ascidia lepadiformis</name>
    <dbReference type="NCBI Taxonomy" id="159417"/>
    <lineage>
        <taxon>Eukaryota</taxon>
        <taxon>Metazoa</taxon>
        <taxon>Chordata</taxon>
        <taxon>Tunicata</taxon>
        <taxon>Ascidiacea</taxon>
        <taxon>Aplousobranchia</taxon>
        <taxon>Clavelinidae</taxon>
        <taxon>Clavelina</taxon>
    </lineage>
</organism>
<proteinExistence type="predicted"/>
<feature type="compositionally biased region" description="Basic and acidic residues" evidence="1">
    <location>
        <begin position="1"/>
        <end position="10"/>
    </location>
</feature>
<feature type="compositionally biased region" description="Polar residues" evidence="1">
    <location>
        <begin position="57"/>
        <end position="69"/>
    </location>
</feature>
<gene>
    <name evidence="2" type="ORF">CVLEPA_LOCUS21702</name>
</gene>
<keyword evidence="3" id="KW-1185">Reference proteome</keyword>
<evidence type="ECO:0000256" key="1">
    <source>
        <dbReference type="SAM" id="MobiDB-lite"/>
    </source>
</evidence>
<accession>A0ABP0GD92</accession>
<sequence>MQECPEREKQANASWGTTSWGTGFRQNQHQPNDEEVYQTSFPPLQEQHDDTKKDPLVQQSTPMNKSSRLQPVRMDFFDGKVTFQNGVTITHKNNDPTHEKMILEKYGIQKESTPSTSRESDSSSSSEKDDQQDTRLNAPAIPKKVRKANATEVKIPRYKQVTLRNANYKKKISRKKKKSKSKSKTKRFSTARTNHWPHSNVCAANPSRGQKDSLQPSALNARSCCTNATVTRTTLKRHTSSDRVIAQHAR</sequence>
<reference evidence="2 3" key="1">
    <citation type="submission" date="2024-02" db="EMBL/GenBank/DDBJ databases">
        <authorList>
            <person name="Daric V."/>
            <person name="Darras S."/>
        </authorList>
    </citation>
    <scope>NUCLEOTIDE SEQUENCE [LARGE SCALE GENOMIC DNA]</scope>
</reference>
<evidence type="ECO:0000313" key="3">
    <source>
        <dbReference type="Proteomes" id="UP001642483"/>
    </source>
</evidence>
<feature type="compositionally biased region" description="Basic and acidic residues" evidence="1">
    <location>
        <begin position="92"/>
        <end position="103"/>
    </location>
</feature>
<name>A0ABP0GD92_CLALP</name>
<feature type="compositionally biased region" description="Polar residues" evidence="1">
    <location>
        <begin position="11"/>
        <end position="30"/>
    </location>
</feature>
<feature type="compositionally biased region" description="Basic residues" evidence="1">
    <location>
        <begin position="167"/>
        <end position="189"/>
    </location>
</feature>
<feature type="region of interest" description="Disordered" evidence="1">
    <location>
        <begin position="88"/>
        <end position="217"/>
    </location>
</feature>
<feature type="compositionally biased region" description="Basic and acidic residues" evidence="1">
    <location>
        <begin position="46"/>
        <end position="55"/>
    </location>
</feature>
<evidence type="ECO:0000313" key="2">
    <source>
        <dbReference type="EMBL" id="CAK8689736.1"/>
    </source>
</evidence>
<dbReference type="EMBL" id="CAWYQH010000108">
    <property type="protein sequence ID" value="CAK8689736.1"/>
    <property type="molecule type" value="Genomic_DNA"/>
</dbReference>